<reference evidence="2 3" key="1">
    <citation type="submission" date="2018-11" db="EMBL/GenBank/DDBJ databases">
        <authorList>
            <consortium name="Pathogen Informatics"/>
        </authorList>
    </citation>
    <scope>NUCLEOTIDE SEQUENCE [LARGE SCALE GENOMIC DNA]</scope>
</reference>
<dbReference type="GO" id="GO:0005828">
    <property type="term" value="C:kinetochore microtubule"/>
    <property type="evidence" value="ECO:0007669"/>
    <property type="project" value="TreeGrafter"/>
</dbReference>
<feature type="domain" description="KNTC1 first ARM-repeats" evidence="1">
    <location>
        <begin position="12"/>
        <end position="195"/>
    </location>
</feature>
<dbReference type="Pfam" id="PF24520">
    <property type="entry name" value="ARM_KNTC1_1st"/>
    <property type="match status" value="1"/>
</dbReference>
<dbReference type="PANTHER" id="PTHR15688:SF1">
    <property type="entry name" value="KINETOCHORE-ASSOCIATED PROTEIN 1"/>
    <property type="match status" value="1"/>
</dbReference>
<dbReference type="PANTHER" id="PTHR15688">
    <property type="entry name" value="KINETOCHORE-ASSOCIATED PROTEIN 1"/>
    <property type="match status" value="1"/>
</dbReference>
<dbReference type="WBParaSite" id="HPBE_0001132601-mRNA-1">
    <property type="protein sequence ID" value="HPBE_0001132601-mRNA-1"/>
    <property type="gene ID" value="HPBE_0001132601"/>
</dbReference>
<evidence type="ECO:0000313" key="4">
    <source>
        <dbReference type="WBParaSite" id="HPBE_0001132601-mRNA-1"/>
    </source>
</evidence>
<dbReference type="InterPro" id="IPR052802">
    <property type="entry name" value="KNTC1"/>
</dbReference>
<reference evidence="4" key="2">
    <citation type="submission" date="2019-09" db="UniProtKB">
        <authorList>
            <consortium name="WormBaseParasite"/>
        </authorList>
    </citation>
    <scope>IDENTIFICATION</scope>
</reference>
<dbReference type="GO" id="GO:0000070">
    <property type="term" value="P:mitotic sister chromatid segregation"/>
    <property type="evidence" value="ECO:0007669"/>
    <property type="project" value="TreeGrafter"/>
</dbReference>
<evidence type="ECO:0000313" key="3">
    <source>
        <dbReference type="Proteomes" id="UP000050761"/>
    </source>
</evidence>
<dbReference type="GO" id="GO:0007094">
    <property type="term" value="P:mitotic spindle assembly checkpoint signaling"/>
    <property type="evidence" value="ECO:0007669"/>
    <property type="project" value="TreeGrafter"/>
</dbReference>
<sequence length="1659" mass="189062">MNYFFTQAAATDSDEDFAFLMNTFEKVKDHNMVGEICFCGATTLNSYEKICTLLSYAKKRAITDSDTIDRLLQASYVLATYRLMEGPENANFSSDSPWQNFVSGVSGEGEWHELFIYTLESGFIKEARILWNRHFASIAPCFCNADNEDITEANLTNFFRVLRAAILKDIDCWRDVIAFLEFDFVQNCLSKMTKQAELAYVGCLLRADASGQGSRLKELDRYSANLKMIDRLKTVYNCPLSYSTYVGLNSEQICYQILQQSVQNPNLMKKNVEKYARKFMAEHNLEPDETLYRYVEASECFPTKAESSRSRGVVGAASAWNDQCLLVSETIANLSIRCKAICMIAKGSRPPWSRRLSEAVQSVLKNAQVDHDIKKSLEMICRRAELGEMLMSYLISIGMLDSILATEYNFIKLIRFMFTHERYSVAQRLVDAVKELSVTHFLEEVRGDKGDQFLHDLGSRLVDGWIREIDSAVCIWTEAAITKRRSLLISANSVILRFLGHDDKYMQLYERLRSIEKLQETYNMYVSTAQLESKDWRDATLKRFIERDERSLIDIFTFSRILGMSRDEASRLAIKLAIDSGNPVGALTIMNGYVDIFLQVVRQCMLDDTTSDSSSEKEQSKSKDEAVLDERSRIYGVRRRVGVYQMRNEGPLFARMEAIAHIAAVAQSAVGTDKLESETRVALHSDQATRWNDLFNFLSLSNQDLLEYQARVYATSLPWWREVEARHDVGLRTSVRNICLRVLQAHPCDLWTPCTLLSSLPPATIEEVVVELRNVVSNRKSPQTMMNFLRVVQFAMILTGNTAPAKLLTDTFIKTLWAKRLGKACLPPTLPRKPIDAAIAEFAKHKTDPNIVAEYVDEFCGVNELPAQLLNYAIALVQLASASEEQLEIVSFLEVAHQALKVNEVCILPEKSFAAFRDVLYTVSPYNYPILNFVSERRRENTICKDELVWFTNREKQMEVNRKDPNIDDFAAHCRGFFENGTRATSFCTSSDSFSEENKEHNLYERDVLVVTMPQMAKQRLPFHPFLYLATSDLERFLAPVVEKELDIYNVICWQAMLRSVAWLRSSTHFTRSQLLSVAVGKISADVIAKGQSLSPNELAAIKQLLEQTKSRNAVVNCVSMCFKKLPLCETKILLLEMGRDVAQQWLTIPDTEQPLEELERIAIEEQVSRLSEAIEKYYTELILKRNLRVEYLTVFAFINVLEIRRVELQLNLYSSKSGLYNEKTCDLIGSPAELIGYLYSNCVQWKCEKEREQTMAVIEQLAKANHLNNLESVQEELVMSWLIADKADDVYAVDPNDTMGNADVGVGMSSADENEVFLLPFFDVEVDRIVHVLKLVNMEKLMRNLITYLRRDPSTVAGGYRTIVRAACVLLRAYNEQQLKQANYSQVKICVDLDAVLYGRLLELAHVDIPLDTFRRQEKSVVVRSLVAPGVRWTPQLTFLVASLIVDNEIADRSVVEVVLNRLQAAQKREMFVTLLSFCRQEKKLHKVKNLAMLWARAADWSLGSIENVTPELRDEFERWFYFAISCPVEGGRAFDSIRNALRARNYVVAAHLIAVVASYSQITVVLVCLVLPLSIHICVWVSGAACCADEMAAWAELSFWRPRRQDPGNVHSDDCDRFWAHRGTERQTDGVAACLGFRRGTYGCTLRVPCHLHELEQ</sequence>
<dbReference type="InterPro" id="IPR055403">
    <property type="entry name" value="ARM_KNTC1_1st"/>
</dbReference>
<evidence type="ECO:0000259" key="1">
    <source>
        <dbReference type="Pfam" id="PF24520"/>
    </source>
</evidence>
<dbReference type="GO" id="GO:0005737">
    <property type="term" value="C:cytoplasm"/>
    <property type="evidence" value="ECO:0007669"/>
    <property type="project" value="TreeGrafter"/>
</dbReference>
<accession>A0A3P7YJF5</accession>
<keyword evidence="3" id="KW-1185">Reference proteome</keyword>
<proteinExistence type="predicted"/>
<protein>
    <submittedName>
        <fullName evidence="4">Rod_C domain-containing protein</fullName>
    </submittedName>
</protein>
<dbReference type="GO" id="GO:0031267">
    <property type="term" value="F:small GTPase binding"/>
    <property type="evidence" value="ECO:0007669"/>
    <property type="project" value="TreeGrafter"/>
</dbReference>
<gene>
    <name evidence="2" type="ORF">HPBE_LOCUS11327</name>
</gene>
<dbReference type="OrthoDB" id="5868545at2759"/>
<evidence type="ECO:0000313" key="2">
    <source>
        <dbReference type="EMBL" id="VDO88206.1"/>
    </source>
</evidence>
<dbReference type="Proteomes" id="UP000050761">
    <property type="component" value="Unassembled WGS sequence"/>
</dbReference>
<dbReference type="EMBL" id="UZAH01027062">
    <property type="protein sequence ID" value="VDO88206.1"/>
    <property type="molecule type" value="Genomic_DNA"/>
</dbReference>
<name>A0A3P7YJF5_HELPZ</name>
<dbReference type="GO" id="GO:1903394">
    <property type="term" value="P:protein localization to kinetochore involved in kinetochore assembly"/>
    <property type="evidence" value="ECO:0007669"/>
    <property type="project" value="TreeGrafter"/>
</dbReference>
<dbReference type="GO" id="GO:1990423">
    <property type="term" value="C:RZZ complex"/>
    <property type="evidence" value="ECO:0007669"/>
    <property type="project" value="TreeGrafter"/>
</dbReference>
<organism evidence="2">
    <name type="scientific">Heligmosomoides polygyrus</name>
    <name type="common">Parasitic roundworm</name>
    <dbReference type="NCBI Taxonomy" id="6339"/>
    <lineage>
        <taxon>Eukaryota</taxon>
        <taxon>Metazoa</taxon>
        <taxon>Ecdysozoa</taxon>
        <taxon>Nematoda</taxon>
        <taxon>Chromadorea</taxon>
        <taxon>Rhabditida</taxon>
        <taxon>Rhabditina</taxon>
        <taxon>Rhabditomorpha</taxon>
        <taxon>Strongyloidea</taxon>
        <taxon>Heligmosomidae</taxon>
        <taxon>Heligmosomoides</taxon>
    </lineage>
</organism>